<dbReference type="InterPro" id="IPR050131">
    <property type="entry name" value="Peptidase_S8_subtilisin-like"/>
</dbReference>
<keyword evidence="4 5" id="KW-0720">Serine protease</keyword>
<evidence type="ECO:0000259" key="7">
    <source>
        <dbReference type="Pfam" id="PF00082"/>
    </source>
</evidence>
<evidence type="ECO:0000256" key="3">
    <source>
        <dbReference type="ARBA" id="ARBA00022801"/>
    </source>
</evidence>
<feature type="active site" description="Charge relay system" evidence="5">
    <location>
        <position position="278"/>
    </location>
</feature>
<evidence type="ECO:0000256" key="5">
    <source>
        <dbReference type="PROSITE-ProRule" id="PRU01240"/>
    </source>
</evidence>
<reference evidence="8 9" key="1">
    <citation type="journal article" date="2020" name="Microorganisms">
        <title>Osmotic Adaptation and Compatible Solute Biosynthesis of Phototrophic Bacteria as Revealed from Genome Analyses.</title>
        <authorList>
            <person name="Imhoff J.F."/>
            <person name="Rahn T."/>
            <person name="Kunzel S."/>
            <person name="Keller A."/>
            <person name="Neulinger S.C."/>
        </authorList>
    </citation>
    <scope>NUCLEOTIDE SEQUENCE [LARGE SCALE GENOMIC DNA]</scope>
    <source>
        <strain evidence="8 9">DSM 21303</strain>
    </source>
</reference>
<evidence type="ECO:0000313" key="8">
    <source>
        <dbReference type="EMBL" id="MBK1646151.1"/>
    </source>
</evidence>
<dbReference type="Gene3D" id="3.40.50.200">
    <property type="entry name" value="Peptidase S8/S53 domain"/>
    <property type="match status" value="1"/>
</dbReference>
<dbReference type="InterPro" id="IPR022398">
    <property type="entry name" value="Peptidase_S8_His-AS"/>
</dbReference>
<dbReference type="PROSITE" id="PS00138">
    <property type="entry name" value="SUBTILASE_SER"/>
    <property type="match status" value="1"/>
</dbReference>
<dbReference type="PROSITE" id="PS51892">
    <property type="entry name" value="SUBTILASE"/>
    <property type="match status" value="1"/>
</dbReference>
<keyword evidence="3 5" id="KW-0378">Hydrolase</keyword>
<dbReference type="PROSITE" id="PS00136">
    <property type="entry name" value="SUBTILASE_ASP"/>
    <property type="match status" value="1"/>
</dbReference>
<organism evidence="8 9">
    <name type="scientific">Thiocapsa imhoffii</name>
    <dbReference type="NCBI Taxonomy" id="382777"/>
    <lineage>
        <taxon>Bacteria</taxon>
        <taxon>Pseudomonadati</taxon>
        <taxon>Pseudomonadota</taxon>
        <taxon>Gammaproteobacteria</taxon>
        <taxon>Chromatiales</taxon>
        <taxon>Chromatiaceae</taxon>
        <taxon>Thiocapsa</taxon>
    </lineage>
</organism>
<feature type="active site" description="Charge relay system" evidence="5">
    <location>
        <position position="451"/>
    </location>
</feature>
<dbReference type="InterPro" id="IPR023827">
    <property type="entry name" value="Peptidase_S8_Asp-AS"/>
</dbReference>
<dbReference type="InterPro" id="IPR036852">
    <property type="entry name" value="Peptidase_S8/S53_dom_sf"/>
</dbReference>
<dbReference type="PANTHER" id="PTHR43806">
    <property type="entry name" value="PEPTIDASE S8"/>
    <property type="match status" value="1"/>
</dbReference>
<evidence type="ECO:0000256" key="1">
    <source>
        <dbReference type="ARBA" id="ARBA00011073"/>
    </source>
</evidence>
<dbReference type="InterPro" id="IPR000209">
    <property type="entry name" value="Peptidase_S8/S53_dom"/>
</dbReference>
<dbReference type="GO" id="GO:0004252">
    <property type="term" value="F:serine-type endopeptidase activity"/>
    <property type="evidence" value="ECO:0007669"/>
    <property type="project" value="UniProtKB-UniRule"/>
</dbReference>
<dbReference type="InterPro" id="IPR015500">
    <property type="entry name" value="Peptidase_S8_subtilisin-rel"/>
</dbReference>
<keyword evidence="2 5" id="KW-0645">Protease</keyword>
<dbReference type="Pfam" id="PF00082">
    <property type="entry name" value="Peptidase_S8"/>
    <property type="match status" value="1"/>
</dbReference>
<name>A0A9X0WKG4_9GAMM</name>
<keyword evidence="9" id="KW-1185">Reference proteome</keyword>
<feature type="domain" description="Peptidase S8/S53" evidence="7">
    <location>
        <begin position="211"/>
        <end position="484"/>
    </location>
</feature>
<dbReference type="GO" id="GO:0006508">
    <property type="term" value="P:proteolysis"/>
    <property type="evidence" value="ECO:0007669"/>
    <property type="project" value="UniProtKB-KW"/>
</dbReference>
<sequence>MTAGEAMIKKHNCVTTRSDSINPAWRSRARCALLLAVFALVLAPALAADQRGSDPHPWSARFPGSVEDLLHEIAFPEPAVAAAERHAQLLDTAARQGSIPVIVRLRTTLAPEAILNAAAARLQRDQLAATEQRVLDWLTATTAKTEAQLGVKRFNLIPAMAIHADEHMLQQLLADPEVLEVVEDTLYEPTLQQSTSLIGADWEGAFAGRTGQGWVVAVLDSGVDQTHPFLSGKVVAEACYSTTNRSWASTSLCPGGVSSSTARGSGADCPSSISGCGHGTHVAGIAAGKGSGFSGVAPDAQIIAINVFSRFDSSSQCSQWTPCLRAYNSDIIRGLERVFELRETHRIAAVNLSLGGGRSFSSCDEDGTKPLIDQLRAVGIATVIASGNDRHTDSLSAPACVSTAVSVGSTTKSDGVSDFSNTANFLDLLAPGSGIRSSVPSGGFESKSGTSMAAPHVAGAWAVLKQAKPDASVSEILRALKDTGELITETRSGAGNRIKPRVQVDLALTNLIGAPLSTNRLTVDANGASSVAISASPSSFAGSTNYTRTGIAAGTAITLTAPSMADGSRFSSWSGCDSTEETRCSVSMSSNRTVTVAYRRDATTRLNAAVLPGARAVAVNQPATAFASVINAGGETARSCSLVLPGGVNAGFLYQTTNAANELVGRANTPVDIAPGATQGFYFAVTPRAAFSGRDLALVFECTNTASAPSQRGLNTFLLTATTAAPVDMLAIGVTPSGDGVVRLPSQSGTGAFAAAAINIGRAGTVRVSADDGGAGLPLQMQVCETDASGRFVDCGAALTRSVASGQALTFTVVVTGTGRAVPFDPARNRLFLRFAAGGATVGATSVAVRTP</sequence>
<dbReference type="AlphaFoldDB" id="A0A9X0WKG4"/>
<dbReference type="PANTHER" id="PTHR43806:SF11">
    <property type="entry name" value="CEREVISIN-RELATED"/>
    <property type="match status" value="1"/>
</dbReference>
<evidence type="ECO:0000256" key="2">
    <source>
        <dbReference type="ARBA" id="ARBA00022670"/>
    </source>
</evidence>
<dbReference type="Proteomes" id="UP001138802">
    <property type="component" value="Unassembled WGS sequence"/>
</dbReference>
<dbReference type="PRINTS" id="PR00723">
    <property type="entry name" value="SUBTILISIN"/>
</dbReference>
<dbReference type="EMBL" id="NRSD01000020">
    <property type="protein sequence ID" value="MBK1646151.1"/>
    <property type="molecule type" value="Genomic_DNA"/>
</dbReference>
<proteinExistence type="inferred from homology"/>
<dbReference type="SUPFAM" id="SSF52743">
    <property type="entry name" value="Subtilisin-like"/>
    <property type="match status" value="1"/>
</dbReference>
<evidence type="ECO:0000256" key="4">
    <source>
        <dbReference type="ARBA" id="ARBA00022825"/>
    </source>
</evidence>
<dbReference type="PROSITE" id="PS00137">
    <property type="entry name" value="SUBTILASE_HIS"/>
    <property type="match status" value="1"/>
</dbReference>
<accession>A0A9X0WKG4</accession>
<evidence type="ECO:0000256" key="6">
    <source>
        <dbReference type="RuleBase" id="RU003355"/>
    </source>
</evidence>
<gene>
    <name evidence="8" type="ORF">CKO25_16160</name>
</gene>
<comment type="caution">
    <text evidence="8">The sequence shown here is derived from an EMBL/GenBank/DDBJ whole genome shotgun (WGS) entry which is preliminary data.</text>
</comment>
<comment type="similarity">
    <text evidence="1 5 6">Belongs to the peptidase S8 family.</text>
</comment>
<evidence type="ECO:0000313" key="9">
    <source>
        <dbReference type="Proteomes" id="UP001138802"/>
    </source>
</evidence>
<feature type="active site" description="Charge relay system" evidence="5">
    <location>
        <position position="220"/>
    </location>
</feature>
<dbReference type="InterPro" id="IPR023828">
    <property type="entry name" value="Peptidase_S8_Ser-AS"/>
</dbReference>
<protein>
    <recommendedName>
        <fullName evidence="7">Peptidase S8/S53 domain-containing protein</fullName>
    </recommendedName>
</protein>